<feature type="transmembrane region" description="Helical" evidence="1">
    <location>
        <begin position="118"/>
        <end position="142"/>
    </location>
</feature>
<keyword evidence="1" id="KW-0472">Membrane</keyword>
<sequence length="285" mass="32504">MMLLWSVCAVPFGVYAIAQNFNIPIQVQPQVFGTFCLISWGQTLIYHEQVISCHKSLHASLQLSVIGRYPKNRTLTTKPLSDRGISFPMIIIGVIASILLVAGLLPPYVEIYKRRGRVIGINFIFLTIDWMGAFFSLMALVAQNTFDVLGGVLYILCVFIEGGIFISHIIWRFRTRKIRAQAKEEGKTFDDIAEECRRENVDFRFAEREVKLPGFRSKPEGPDSLEAGDIQGESLIIWRTLKGLHSCWCSSEPEKPLELFSVYRTYSNHLSRLTVQDEIVVRQRN</sequence>
<dbReference type="Proteomes" id="UP000235672">
    <property type="component" value="Unassembled WGS sequence"/>
</dbReference>
<evidence type="ECO:0000313" key="3">
    <source>
        <dbReference type="EMBL" id="PMD14191.1"/>
    </source>
</evidence>
<evidence type="ECO:0000313" key="4">
    <source>
        <dbReference type="Proteomes" id="UP000235672"/>
    </source>
</evidence>
<protein>
    <recommendedName>
        <fullName evidence="5">PQ-loop-domain-containing protein</fullName>
    </recommendedName>
</protein>
<dbReference type="Gene3D" id="1.20.1280.290">
    <property type="match status" value="1"/>
</dbReference>
<dbReference type="OrthoDB" id="407617at2759"/>
<reference evidence="3 4" key="1">
    <citation type="submission" date="2016-05" db="EMBL/GenBank/DDBJ databases">
        <title>A degradative enzymes factory behind the ericoid mycorrhizal symbiosis.</title>
        <authorList>
            <consortium name="DOE Joint Genome Institute"/>
            <person name="Martino E."/>
            <person name="Morin E."/>
            <person name="Grelet G."/>
            <person name="Kuo A."/>
            <person name="Kohler A."/>
            <person name="Daghino S."/>
            <person name="Barry K."/>
            <person name="Choi C."/>
            <person name="Cichocki N."/>
            <person name="Clum A."/>
            <person name="Copeland A."/>
            <person name="Hainaut M."/>
            <person name="Haridas S."/>
            <person name="Labutti K."/>
            <person name="Lindquist E."/>
            <person name="Lipzen A."/>
            <person name="Khouja H.-R."/>
            <person name="Murat C."/>
            <person name="Ohm R."/>
            <person name="Olson A."/>
            <person name="Spatafora J."/>
            <person name="Veneault-Fourrey C."/>
            <person name="Henrissat B."/>
            <person name="Grigoriev I."/>
            <person name="Martin F."/>
            <person name="Perotto S."/>
        </authorList>
    </citation>
    <scope>NUCLEOTIDE SEQUENCE [LARGE SCALE GENOMIC DNA]</scope>
    <source>
        <strain evidence="3 4">UAMH 7357</strain>
    </source>
</reference>
<accession>A0A2J6PJG2</accession>
<evidence type="ECO:0000256" key="2">
    <source>
        <dbReference type="SAM" id="SignalP"/>
    </source>
</evidence>
<organism evidence="3 4">
    <name type="scientific">Hyaloscypha hepaticicola</name>
    <dbReference type="NCBI Taxonomy" id="2082293"/>
    <lineage>
        <taxon>Eukaryota</taxon>
        <taxon>Fungi</taxon>
        <taxon>Dikarya</taxon>
        <taxon>Ascomycota</taxon>
        <taxon>Pezizomycotina</taxon>
        <taxon>Leotiomycetes</taxon>
        <taxon>Helotiales</taxon>
        <taxon>Hyaloscyphaceae</taxon>
        <taxon>Hyaloscypha</taxon>
    </lineage>
</organism>
<feature type="transmembrane region" description="Helical" evidence="1">
    <location>
        <begin position="148"/>
        <end position="171"/>
    </location>
</feature>
<name>A0A2J6PJG2_9HELO</name>
<feature type="chain" id="PRO_5014354799" description="PQ-loop-domain-containing protein" evidence="2">
    <location>
        <begin position="19"/>
        <end position="285"/>
    </location>
</feature>
<dbReference type="AlphaFoldDB" id="A0A2J6PJG2"/>
<keyword evidence="4" id="KW-1185">Reference proteome</keyword>
<feature type="transmembrane region" description="Helical" evidence="1">
    <location>
        <begin position="85"/>
        <end position="106"/>
    </location>
</feature>
<evidence type="ECO:0000256" key="1">
    <source>
        <dbReference type="SAM" id="Phobius"/>
    </source>
</evidence>
<dbReference type="EMBL" id="KZ613524">
    <property type="protein sequence ID" value="PMD14191.1"/>
    <property type="molecule type" value="Genomic_DNA"/>
</dbReference>
<proteinExistence type="predicted"/>
<evidence type="ECO:0008006" key="5">
    <source>
        <dbReference type="Google" id="ProtNLM"/>
    </source>
</evidence>
<gene>
    <name evidence="3" type="ORF">NA56DRAFT_736319</name>
</gene>
<keyword evidence="2" id="KW-0732">Signal</keyword>
<feature type="signal peptide" evidence="2">
    <location>
        <begin position="1"/>
        <end position="18"/>
    </location>
</feature>
<keyword evidence="1" id="KW-1133">Transmembrane helix</keyword>
<keyword evidence="1" id="KW-0812">Transmembrane</keyword>